<proteinExistence type="predicted"/>
<evidence type="ECO:0000256" key="1">
    <source>
        <dbReference type="SAM" id="MobiDB-lite"/>
    </source>
</evidence>
<dbReference type="Proteomes" id="UP000195062">
    <property type="component" value="Unassembled WGS sequence"/>
</dbReference>
<name>A0A251XK10_CLAMM</name>
<organism evidence="2 3">
    <name type="scientific">Clavibacter michiganensis subsp. michiganensis</name>
    <dbReference type="NCBI Taxonomy" id="33013"/>
    <lineage>
        <taxon>Bacteria</taxon>
        <taxon>Bacillati</taxon>
        <taxon>Actinomycetota</taxon>
        <taxon>Actinomycetes</taxon>
        <taxon>Micrococcales</taxon>
        <taxon>Microbacteriaceae</taxon>
        <taxon>Clavibacter</taxon>
    </lineage>
</organism>
<keyword evidence="3" id="KW-1185">Reference proteome</keyword>
<evidence type="ECO:0000313" key="2">
    <source>
        <dbReference type="EMBL" id="OUE03368.1"/>
    </source>
</evidence>
<feature type="compositionally biased region" description="Basic and acidic residues" evidence="1">
    <location>
        <begin position="107"/>
        <end position="118"/>
    </location>
</feature>
<feature type="region of interest" description="Disordered" evidence="1">
    <location>
        <begin position="71"/>
        <end position="133"/>
    </location>
</feature>
<comment type="caution">
    <text evidence="2">The sequence shown here is derived from an EMBL/GenBank/DDBJ whole genome shotgun (WGS) entry which is preliminary data.</text>
</comment>
<reference evidence="2 3" key="1">
    <citation type="submission" date="2016-08" db="EMBL/GenBank/DDBJ databases">
        <title>Genome sequence of Clavibacter michiganensis subsp. michiganensis strain CASJ007.</title>
        <authorList>
            <person name="Thapa S.P."/>
            <person name="Coaker G."/>
        </authorList>
    </citation>
    <scope>NUCLEOTIDE SEQUENCE [LARGE SCALE GENOMIC DNA]</scope>
    <source>
        <strain evidence="2">CASJ007</strain>
    </source>
</reference>
<gene>
    <name evidence="2" type="ORF">CMMCAS07_00365</name>
</gene>
<accession>A0A251XK10</accession>
<dbReference type="AlphaFoldDB" id="A0A251XK10"/>
<evidence type="ECO:0000313" key="3">
    <source>
        <dbReference type="Proteomes" id="UP000195062"/>
    </source>
</evidence>
<sequence length="133" mass="14581">MRHEVSSVASRWAAGSSGTVGQSIRAMAVSHARSTMSSRLATCRYSVEWSTPRRCASEVRVRVLRPTSRAASAMSLRETRAGLPTRPARRSMRSILPWRRQGFGRKGSHDSGADDVARRARATPADGACRRRG</sequence>
<dbReference type="EMBL" id="MDHH01000001">
    <property type="protein sequence ID" value="OUE03368.1"/>
    <property type="molecule type" value="Genomic_DNA"/>
</dbReference>
<protein>
    <submittedName>
        <fullName evidence="2">Uncharacterized protein</fullName>
    </submittedName>
</protein>